<keyword evidence="3" id="KW-1185">Reference proteome</keyword>
<dbReference type="EMBL" id="KK100538">
    <property type="protein sequence ID" value="KIZ05227.1"/>
    <property type="molecule type" value="Genomic_DNA"/>
</dbReference>
<dbReference type="OrthoDB" id="10516839at2759"/>
<organism evidence="2 3">
    <name type="scientific">Monoraphidium neglectum</name>
    <dbReference type="NCBI Taxonomy" id="145388"/>
    <lineage>
        <taxon>Eukaryota</taxon>
        <taxon>Viridiplantae</taxon>
        <taxon>Chlorophyta</taxon>
        <taxon>core chlorophytes</taxon>
        <taxon>Chlorophyceae</taxon>
        <taxon>CS clade</taxon>
        <taxon>Sphaeropleales</taxon>
        <taxon>Selenastraceae</taxon>
        <taxon>Monoraphidium</taxon>
    </lineage>
</organism>
<dbReference type="RefSeq" id="XP_013904246.1">
    <property type="nucleotide sequence ID" value="XM_014048792.1"/>
</dbReference>
<dbReference type="Proteomes" id="UP000054498">
    <property type="component" value="Unassembled WGS sequence"/>
</dbReference>
<reference evidence="2 3" key="1">
    <citation type="journal article" date="2013" name="BMC Genomics">
        <title>Reconstruction of the lipid metabolism for the microalga Monoraphidium neglectum from its genome sequence reveals characteristics suitable for biofuel production.</title>
        <authorList>
            <person name="Bogen C."/>
            <person name="Al-Dilaimi A."/>
            <person name="Albersmeier A."/>
            <person name="Wichmann J."/>
            <person name="Grundmann M."/>
            <person name="Rupp O."/>
            <person name="Lauersen K.J."/>
            <person name="Blifernez-Klassen O."/>
            <person name="Kalinowski J."/>
            <person name="Goesmann A."/>
            <person name="Mussgnug J.H."/>
            <person name="Kruse O."/>
        </authorList>
    </citation>
    <scope>NUCLEOTIDE SEQUENCE [LARGE SCALE GENOMIC DNA]</scope>
    <source>
        <strain evidence="2 3">SAG 48.87</strain>
    </source>
</reference>
<gene>
    <name evidence="2" type="ORF">MNEG_2729</name>
</gene>
<evidence type="ECO:0000256" key="1">
    <source>
        <dbReference type="SAM" id="Coils"/>
    </source>
</evidence>
<evidence type="ECO:0000313" key="3">
    <source>
        <dbReference type="Proteomes" id="UP000054498"/>
    </source>
</evidence>
<protein>
    <submittedName>
        <fullName evidence="2">Uncharacterized protein</fullName>
    </submittedName>
</protein>
<dbReference type="AlphaFoldDB" id="A0A0D2MY05"/>
<sequence>MVDDEMPPVAPLQAVVPSGFQAPSRREALFGLLGAGLGVGLSTVYYKTQYDDSPEALAEALDALLEDPEFLDAVADEVLYSEYQNNLEVANEQLDQLRNQLLTEEIQKKGQ</sequence>
<dbReference type="KEGG" id="mng:MNEG_2729"/>
<dbReference type="GeneID" id="25735607"/>
<feature type="coiled-coil region" evidence="1">
    <location>
        <begin position="80"/>
        <end position="107"/>
    </location>
</feature>
<keyword evidence="1" id="KW-0175">Coiled coil</keyword>
<evidence type="ECO:0000313" key="2">
    <source>
        <dbReference type="EMBL" id="KIZ05227.1"/>
    </source>
</evidence>
<accession>A0A0D2MY05</accession>
<proteinExistence type="predicted"/>
<name>A0A0D2MY05_9CHLO</name>